<evidence type="ECO:0000313" key="17">
    <source>
        <dbReference type="Proteomes" id="UP001285636"/>
    </source>
</evidence>
<comment type="subcellular location">
    <subcellularLocation>
        <location evidence="2">Cell membrane</location>
        <topology evidence="2">Multi-pass membrane protein</topology>
    </subcellularLocation>
</comment>
<dbReference type="Proteomes" id="UP001285636">
    <property type="component" value="Unassembled WGS sequence"/>
</dbReference>
<keyword evidence="13 14" id="KW-0472">Membrane</keyword>
<comment type="catalytic activity">
    <reaction evidence="1">
        <text>ATP + protein L-histidine = ADP + protein N-phospho-L-histidine.</text>
        <dbReference type="EC" id="2.7.13.3"/>
    </reaction>
</comment>
<evidence type="ECO:0000313" key="16">
    <source>
        <dbReference type="EMBL" id="MDV2886257.1"/>
    </source>
</evidence>
<dbReference type="GO" id="GO:0005524">
    <property type="term" value="F:ATP binding"/>
    <property type="evidence" value="ECO:0007669"/>
    <property type="project" value="UniProtKB-KW"/>
</dbReference>
<feature type="transmembrane region" description="Helical" evidence="14">
    <location>
        <begin position="181"/>
        <end position="200"/>
    </location>
</feature>
<evidence type="ECO:0000256" key="12">
    <source>
        <dbReference type="ARBA" id="ARBA00023012"/>
    </source>
</evidence>
<dbReference type="InterPro" id="IPR035965">
    <property type="entry name" value="PAS-like_dom_sf"/>
</dbReference>
<dbReference type="NCBIfam" id="NF008298">
    <property type="entry name" value="PRK11086.1"/>
    <property type="match status" value="1"/>
</dbReference>
<dbReference type="Pfam" id="PF17203">
    <property type="entry name" value="sCache_3_2"/>
    <property type="match status" value="1"/>
</dbReference>
<keyword evidence="12" id="KW-0902">Two-component regulatory system</keyword>
<evidence type="ECO:0000256" key="13">
    <source>
        <dbReference type="ARBA" id="ARBA00023136"/>
    </source>
</evidence>
<evidence type="ECO:0000259" key="15">
    <source>
        <dbReference type="PROSITE" id="PS50109"/>
    </source>
</evidence>
<dbReference type="AlphaFoldDB" id="A0AAJ2U319"/>
<evidence type="ECO:0000256" key="8">
    <source>
        <dbReference type="ARBA" id="ARBA00022741"/>
    </source>
</evidence>
<evidence type="ECO:0000256" key="11">
    <source>
        <dbReference type="ARBA" id="ARBA00022989"/>
    </source>
</evidence>
<protein>
    <recommendedName>
        <fullName evidence="3">histidine kinase</fullName>
        <ecNumber evidence="3">2.7.13.3</ecNumber>
    </recommendedName>
</protein>
<keyword evidence="4" id="KW-1003">Cell membrane</keyword>
<comment type="caution">
    <text evidence="16">The sequence shown here is derived from an EMBL/GenBank/DDBJ whole genome shotgun (WGS) entry which is preliminary data.</text>
</comment>
<keyword evidence="9 16" id="KW-0418">Kinase</keyword>
<dbReference type="RefSeq" id="WP_323467057.1">
    <property type="nucleotide sequence ID" value="NZ_CP144224.1"/>
</dbReference>
<dbReference type="PRINTS" id="PR00344">
    <property type="entry name" value="BCTRLSENSOR"/>
</dbReference>
<dbReference type="InterPro" id="IPR050980">
    <property type="entry name" value="2C_sensor_his_kinase"/>
</dbReference>
<keyword evidence="5" id="KW-0597">Phosphoprotein</keyword>
<organism evidence="16 17">
    <name type="scientific">Alkalihalophilus pseudofirmus</name>
    <name type="common">Bacillus pseudofirmus</name>
    <dbReference type="NCBI Taxonomy" id="79885"/>
    <lineage>
        <taxon>Bacteria</taxon>
        <taxon>Bacillati</taxon>
        <taxon>Bacillota</taxon>
        <taxon>Bacilli</taxon>
        <taxon>Bacillales</taxon>
        <taxon>Bacillaceae</taxon>
        <taxon>Alkalihalophilus</taxon>
    </lineage>
</organism>
<dbReference type="GO" id="GO:0005886">
    <property type="term" value="C:plasma membrane"/>
    <property type="evidence" value="ECO:0007669"/>
    <property type="project" value="UniProtKB-SubCell"/>
</dbReference>
<dbReference type="InterPro" id="IPR033463">
    <property type="entry name" value="sCache_3"/>
</dbReference>
<dbReference type="InterPro" id="IPR000014">
    <property type="entry name" value="PAS"/>
</dbReference>
<dbReference type="InterPro" id="IPR013767">
    <property type="entry name" value="PAS_fold"/>
</dbReference>
<dbReference type="SUPFAM" id="SSF55874">
    <property type="entry name" value="ATPase domain of HSP90 chaperone/DNA topoisomerase II/histidine kinase"/>
    <property type="match status" value="1"/>
</dbReference>
<keyword evidence="7 14" id="KW-0812">Transmembrane</keyword>
<keyword evidence="11 14" id="KW-1133">Transmembrane helix</keyword>
<dbReference type="InterPro" id="IPR004358">
    <property type="entry name" value="Sig_transdc_His_kin-like_C"/>
</dbReference>
<gene>
    <name evidence="16" type="primary">dcuS</name>
    <name evidence="16" type="ORF">RYX45_13795</name>
</gene>
<dbReference type="GO" id="GO:0000155">
    <property type="term" value="F:phosphorelay sensor kinase activity"/>
    <property type="evidence" value="ECO:0007669"/>
    <property type="project" value="InterPro"/>
</dbReference>
<sequence length="543" mass="60629">MKNPLSYFKKEKPYQLRTLIILLVSIVVVSSLLLTGLLVAYDTAQRSERTLEEKARTIAATIGQTPDVIYGLRNGDQDGSVQAFTKEVQDLTDVHYIVVMDMNSIRLSHPNEELIGERFVGGDEDRALQGESYTSVAEGTLGESMRAFVPVYDGDEQIGVVSTGILQSQIRSTIIEGQTSIIYGLILGLLAGLIGALFLAQKIKNVLNGLEPSEISQLLKEREAMLASVREGIIAIDEKGVIVVANRAALSMFERAGLKGNPLGQHVASYMPNSRLHEVLVHKEMKLDQAEKLNKLDIVINHVPVKASGRLVGAMATFRDKTELTMMLEQLSGAKTYAETLRSHTHEFMNKLHVISAMVYTESYDELQSYIQTISDFYQKDVGWISDYVKDPVLAGYLLNKLSFLEEQGVEVDLCGEMPWPSIRQAEVLDSLITVIGNSLDNAYEAIKDQDVQELYIDVSYSEDGYLEWTVEDNGPGLDEEHPRNWLEKKQTTKSGDRGYGMYLINEAIRRTNGELEIDSQKGEGMTFKARIPYTNHDTSTHY</sequence>
<evidence type="ECO:0000256" key="1">
    <source>
        <dbReference type="ARBA" id="ARBA00000085"/>
    </source>
</evidence>
<keyword evidence="10" id="KW-0067">ATP-binding</keyword>
<dbReference type="PANTHER" id="PTHR44936:SF10">
    <property type="entry name" value="SENSOR PROTEIN RSTB"/>
    <property type="match status" value="1"/>
</dbReference>
<name>A0AAJ2U319_ALKPS</name>
<keyword evidence="8" id="KW-0547">Nucleotide-binding</keyword>
<evidence type="ECO:0000256" key="6">
    <source>
        <dbReference type="ARBA" id="ARBA00022679"/>
    </source>
</evidence>
<dbReference type="FunFam" id="3.30.450.20:FF:000018">
    <property type="entry name" value="Sensor histidine kinase DcuS"/>
    <property type="match status" value="1"/>
</dbReference>
<dbReference type="Pfam" id="PF00989">
    <property type="entry name" value="PAS"/>
    <property type="match status" value="1"/>
</dbReference>
<dbReference type="Gene3D" id="1.10.287.130">
    <property type="match status" value="1"/>
</dbReference>
<evidence type="ECO:0000256" key="4">
    <source>
        <dbReference type="ARBA" id="ARBA00022475"/>
    </source>
</evidence>
<dbReference type="InterPro" id="IPR003594">
    <property type="entry name" value="HATPase_dom"/>
</dbReference>
<dbReference type="SMART" id="SM00091">
    <property type="entry name" value="PAS"/>
    <property type="match status" value="1"/>
</dbReference>
<feature type="domain" description="Histidine kinase" evidence="15">
    <location>
        <begin position="432"/>
        <end position="536"/>
    </location>
</feature>
<dbReference type="SMART" id="SM00387">
    <property type="entry name" value="HATPase_c"/>
    <property type="match status" value="1"/>
</dbReference>
<evidence type="ECO:0000256" key="14">
    <source>
        <dbReference type="SAM" id="Phobius"/>
    </source>
</evidence>
<evidence type="ECO:0000256" key="9">
    <source>
        <dbReference type="ARBA" id="ARBA00022777"/>
    </source>
</evidence>
<dbReference type="InterPro" id="IPR036890">
    <property type="entry name" value="HATPase_C_sf"/>
</dbReference>
<dbReference type="Gene3D" id="3.30.450.20">
    <property type="entry name" value="PAS domain"/>
    <property type="match status" value="2"/>
</dbReference>
<dbReference type="Pfam" id="PF14689">
    <property type="entry name" value="SPOB_a"/>
    <property type="match status" value="1"/>
</dbReference>
<dbReference type="SUPFAM" id="SSF55890">
    <property type="entry name" value="Sporulation response regulatory protein Spo0B"/>
    <property type="match status" value="1"/>
</dbReference>
<dbReference type="InterPro" id="IPR039506">
    <property type="entry name" value="SPOB_a"/>
</dbReference>
<evidence type="ECO:0000256" key="5">
    <source>
        <dbReference type="ARBA" id="ARBA00022553"/>
    </source>
</evidence>
<feature type="transmembrane region" description="Helical" evidence="14">
    <location>
        <begin position="20"/>
        <end position="41"/>
    </location>
</feature>
<reference evidence="16" key="1">
    <citation type="submission" date="2023-10" db="EMBL/GenBank/DDBJ databases">
        <title>Screening of Alkalihalophilus pseudofirmusBZ-TG-HK211 and Its Alleviation of Salt Stress on Rapeseed Growth.</title>
        <authorList>
            <person name="Zhao B."/>
            <person name="Guo T."/>
        </authorList>
    </citation>
    <scope>NUCLEOTIDE SEQUENCE</scope>
    <source>
        <strain evidence="16">BZ-TG-HK211</strain>
    </source>
</reference>
<accession>A0AAJ2U319</accession>
<evidence type="ECO:0000256" key="7">
    <source>
        <dbReference type="ARBA" id="ARBA00022692"/>
    </source>
</evidence>
<dbReference type="InterPro" id="IPR029151">
    <property type="entry name" value="Sensor-like_sf"/>
</dbReference>
<dbReference type="InterPro" id="IPR005467">
    <property type="entry name" value="His_kinase_dom"/>
</dbReference>
<proteinExistence type="predicted"/>
<evidence type="ECO:0000256" key="2">
    <source>
        <dbReference type="ARBA" id="ARBA00004651"/>
    </source>
</evidence>
<dbReference type="PANTHER" id="PTHR44936">
    <property type="entry name" value="SENSOR PROTEIN CREC"/>
    <property type="match status" value="1"/>
</dbReference>
<keyword evidence="6 16" id="KW-0808">Transferase</keyword>
<dbReference type="PROSITE" id="PS50109">
    <property type="entry name" value="HIS_KIN"/>
    <property type="match status" value="1"/>
</dbReference>
<dbReference type="Pfam" id="PF02518">
    <property type="entry name" value="HATPase_c"/>
    <property type="match status" value="1"/>
</dbReference>
<dbReference type="Gene3D" id="3.30.565.10">
    <property type="entry name" value="Histidine kinase-like ATPase, C-terminal domain"/>
    <property type="match status" value="1"/>
</dbReference>
<dbReference type="EC" id="2.7.13.3" evidence="3"/>
<dbReference type="GO" id="GO:0006355">
    <property type="term" value="P:regulation of DNA-templated transcription"/>
    <property type="evidence" value="ECO:0007669"/>
    <property type="project" value="InterPro"/>
</dbReference>
<dbReference type="SUPFAM" id="SSF103190">
    <property type="entry name" value="Sensory domain-like"/>
    <property type="match status" value="1"/>
</dbReference>
<evidence type="ECO:0000256" key="3">
    <source>
        <dbReference type="ARBA" id="ARBA00012438"/>
    </source>
</evidence>
<dbReference type="SUPFAM" id="SSF55785">
    <property type="entry name" value="PYP-like sensor domain (PAS domain)"/>
    <property type="match status" value="1"/>
</dbReference>
<evidence type="ECO:0000256" key="10">
    <source>
        <dbReference type="ARBA" id="ARBA00022840"/>
    </source>
</evidence>
<dbReference type="EMBL" id="JAWJAY010000003">
    <property type="protein sequence ID" value="MDV2886257.1"/>
    <property type="molecule type" value="Genomic_DNA"/>
</dbReference>
<dbReference type="InterPro" id="IPR016120">
    <property type="entry name" value="Sig_transdc_His_kin_SpoOB"/>
</dbReference>